<dbReference type="STRING" id="1781255.BH720_19680"/>
<feature type="domain" description="PAS" evidence="10">
    <location>
        <begin position="756"/>
        <end position="803"/>
    </location>
</feature>
<sequence>MPEFDCLQTWQDCNQGNTVVTPMHSTETFTQPAMANFQADNPSEGHRIHQAFTSHREPDIEPPARISRLLTAFAQATQLVLGSPATREALHSALAMLGEAIAVNCCYLLRLYAGEIPEQWQAQVESTWFSTENAASAIAPYPVNAQWYATLAAQQPIKGFLPDFSLLHCSWWETRNVCSFIWFPVFFKDNLWGVLGFEDCQSQRQWTTEEETLLGSFATTVGAAIANAQLSLTLQQNESRLQRISVNLPGVIFQSQRYDNGSCRMCYISPTCRELFELEPEVIQARNEVLLELIHQGDREDHDRRLMHSMQTLEPFYWEGRIVTHSGRLKWIQCASRPERQSDRSVLWDGVVLEISERKRSEEALRLSEARNRALIEATPDLMFRIRADGTYLDAKADKAYQIILPPQEIIGKNLFDVLPREAAEERMANIQRALATGQTQLYEYQLFIQGQWRDYEGRIVVSGADEVLVIVRDISDRKEFEKQLKEREAQYRSIFEATTDGIIISDPETGQVIETNPACCAMHGYTYEEFIGLYPQAFIHPDHFHLFYEYRQTVQAGGQFYRRTVDLRKDGTPFPVEVRGIQFEYNGKPHLLAILRDITEQVRSEQLQQEQEVQYRSMFEASRDALFVNELDGTLVEVNPAACEIFGYPYDELIKLKPDAYIHPDYHHLLGEYFATIQAGGEYRTQAIDIRKDGSLFHVDVLGTRFIYKGKPHILGVIRDITAQVQAQQALQESEEKFATAFRSSPYPCTISLLENARFIEVNDRFLEVTGYCLEEVIGRTAFELSIWDDPSDRAYLVEALQATGAVRDRELTLLTKQGERRTVLFSAEMIVLGGQQCWLCVVNDISERKQAEAQLQIAAQRDRLFAKITSQIHQSLKLDCIFDTTVREVRQFLGADRVYIAHIDTQGTYGEVVAESVDPAWISLYGQTTNNTDYLNEIRGLFAQHQVRAIDDVTQIEAPPNIAQHYADYQVKSTISVPVWLGDEVFGVLVAHQCSHARHWEAMHKDLLEALSTQVAIAIKQAQLTAGLERTVAERTAQLQEKYAELLKLNQLKDIFLHAVSHDLRTPVTGWLLVLQNLLKATDNKPDSPPSIPIPRSVLERMVQSSHAQLHLINSLLETAASEIRGIVLSPKPTQLNEVIQGLAADLEPLIIKHQASLVQNLPENLPLVEVDCPQLRRVFENLIGNALKHNPPGIKIEIGAEVIVAESSVIRFSLTDNGVGMSPEDCATVFQLYVRGQTSRHSPGLGLGLYLCRQIITAHGGEIGVDSTLGVGTTFWFTIPV</sequence>
<dbReference type="SUPFAM" id="SSF47384">
    <property type="entry name" value="Homodimeric domain of signal transducing histidine kinase"/>
    <property type="match status" value="1"/>
</dbReference>
<keyword evidence="5" id="KW-0808">Transferase</keyword>
<dbReference type="Pfam" id="PF00512">
    <property type="entry name" value="HisKA"/>
    <property type="match status" value="1"/>
</dbReference>
<dbReference type="InterPro" id="IPR035965">
    <property type="entry name" value="PAS-like_dom_sf"/>
</dbReference>
<dbReference type="PANTHER" id="PTHR43304:SF1">
    <property type="entry name" value="PAC DOMAIN-CONTAINING PROTEIN"/>
    <property type="match status" value="1"/>
</dbReference>
<dbReference type="GO" id="GO:0006355">
    <property type="term" value="P:regulation of DNA-templated transcription"/>
    <property type="evidence" value="ECO:0007669"/>
    <property type="project" value="InterPro"/>
</dbReference>
<dbReference type="GO" id="GO:0000155">
    <property type="term" value="F:phosphorelay sensor kinase activity"/>
    <property type="evidence" value="ECO:0007669"/>
    <property type="project" value="InterPro"/>
</dbReference>
<evidence type="ECO:0000256" key="3">
    <source>
        <dbReference type="ARBA" id="ARBA00012438"/>
    </source>
</evidence>
<dbReference type="Pfam" id="PF00989">
    <property type="entry name" value="PAS"/>
    <property type="match status" value="2"/>
</dbReference>
<dbReference type="Gene3D" id="1.10.287.130">
    <property type="match status" value="1"/>
</dbReference>
<dbReference type="InterPro" id="IPR003018">
    <property type="entry name" value="GAF"/>
</dbReference>
<feature type="domain" description="PAC" evidence="11">
    <location>
        <begin position="684"/>
        <end position="734"/>
    </location>
</feature>
<dbReference type="PROSITE" id="PS50112">
    <property type="entry name" value="PAS"/>
    <property type="match status" value="4"/>
</dbReference>
<comment type="similarity">
    <text evidence="2">In the N-terminal section; belongs to the phytochrome family.</text>
</comment>
<evidence type="ECO:0000313" key="12">
    <source>
        <dbReference type="EMBL" id="OEJ73453.1"/>
    </source>
</evidence>
<dbReference type="InterPro" id="IPR036890">
    <property type="entry name" value="HATPase_C_sf"/>
</dbReference>
<dbReference type="EMBL" id="MJGC01000088">
    <property type="protein sequence ID" value="OEJ73453.1"/>
    <property type="molecule type" value="Genomic_DNA"/>
</dbReference>
<feature type="domain" description="PAC" evidence="11">
    <location>
        <begin position="316"/>
        <end position="367"/>
    </location>
</feature>
<dbReference type="InterPro" id="IPR013655">
    <property type="entry name" value="PAS_fold_3"/>
</dbReference>
<dbReference type="SUPFAM" id="SSF55874">
    <property type="entry name" value="ATPase domain of HSP90 chaperone/DNA topoisomerase II/histidine kinase"/>
    <property type="match status" value="1"/>
</dbReference>
<evidence type="ECO:0000256" key="4">
    <source>
        <dbReference type="ARBA" id="ARBA00022553"/>
    </source>
</evidence>
<dbReference type="Gene3D" id="3.30.450.40">
    <property type="match status" value="2"/>
</dbReference>
<evidence type="ECO:0000256" key="5">
    <source>
        <dbReference type="ARBA" id="ARBA00022679"/>
    </source>
</evidence>
<dbReference type="SMART" id="SM00388">
    <property type="entry name" value="HisKA"/>
    <property type="match status" value="1"/>
</dbReference>
<dbReference type="Gene3D" id="3.30.565.10">
    <property type="entry name" value="Histidine kinase-like ATPase, C-terminal domain"/>
    <property type="match status" value="1"/>
</dbReference>
<dbReference type="CDD" id="cd00082">
    <property type="entry name" value="HisKA"/>
    <property type="match status" value="1"/>
</dbReference>
<dbReference type="SMART" id="SM00086">
    <property type="entry name" value="PAC"/>
    <property type="match status" value="4"/>
</dbReference>
<feature type="domain" description="PAS" evidence="10">
    <location>
        <begin position="368"/>
        <end position="438"/>
    </location>
</feature>
<dbReference type="Pfam" id="PF08448">
    <property type="entry name" value="PAS_4"/>
    <property type="match status" value="1"/>
</dbReference>
<dbReference type="InterPro" id="IPR004358">
    <property type="entry name" value="Sig_transdc_His_kin-like_C"/>
</dbReference>
<dbReference type="PROSITE" id="PS50109">
    <property type="entry name" value="HIS_KIN"/>
    <property type="match status" value="1"/>
</dbReference>
<evidence type="ECO:0000256" key="2">
    <source>
        <dbReference type="ARBA" id="ARBA00006402"/>
    </source>
</evidence>
<evidence type="ECO:0000259" key="9">
    <source>
        <dbReference type="PROSITE" id="PS50109"/>
    </source>
</evidence>
<organism evidence="12">
    <name type="scientific">Desertifilum tharense IPPAS B-1220</name>
    <dbReference type="NCBI Taxonomy" id="1781255"/>
    <lineage>
        <taxon>Bacteria</taxon>
        <taxon>Bacillati</taxon>
        <taxon>Cyanobacteriota</taxon>
        <taxon>Cyanophyceae</taxon>
        <taxon>Desertifilales</taxon>
        <taxon>Desertifilaceae</taxon>
        <taxon>Desertifilum</taxon>
    </lineage>
</organism>
<feature type="domain" description="Histidine kinase" evidence="9">
    <location>
        <begin position="1061"/>
        <end position="1284"/>
    </location>
</feature>
<dbReference type="InterPro" id="IPR000014">
    <property type="entry name" value="PAS"/>
</dbReference>
<reference evidence="12" key="1">
    <citation type="submission" date="2016-09" db="EMBL/GenBank/DDBJ databases">
        <title>Draft genome of thermotolerant cyanobacterium Desertifilum sp. strain IPPAS B-1220.</title>
        <authorList>
            <person name="Sinetova M.A."/>
            <person name="Bolakhan K."/>
            <person name="Zayadan B.K."/>
            <person name="Mironov K.S."/>
            <person name="Ustinova V."/>
            <person name="Kupriyanova E.V."/>
            <person name="Sidorov R.A."/>
            <person name="Skrypnik A.N."/>
            <person name="Gogoleva N.E."/>
            <person name="Gogolev Y.V."/>
            <person name="Los D.A."/>
        </authorList>
    </citation>
    <scope>NUCLEOTIDE SEQUENCE [LARGE SCALE GENOMIC DNA]</scope>
    <source>
        <strain evidence="12">IPPAS B-1220</strain>
    </source>
</reference>
<proteinExistence type="inferred from homology"/>
<dbReference type="InterPro" id="IPR001610">
    <property type="entry name" value="PAC"/>
</dbReference>
<dbReference type="InterPro" id="IPR005467">
    <property type="entry name" value="His_kinase_dom"/>
</dbReference>
<keyword evidence="4" id="KW-0597">Phosphoprotein</keyword>
<dbReference type="InterPro" id="IPR052162">
    <property type="entry name" value="Sensor_kinase/Photoreceptor"/>
</dbReference>
<dbReference type="Pfam" id="PF02518">
    <property type="entry name" value="HATPase_c"/>
    <property type="match status" value="1"/>
</dbReference>
<dbReference type="InterPro" id="IPR016132">
    <property type="entry name" value="Phyto_chromo_attachment"/>
</dbReference>
<feature type="domain" description="PAS" evidence="10">
    <location>
        <begin position="488"/>
        <end position="559"/>
    </location>
</feature>
<dbReference type="InterPro" id="IPR000700">
    <property type="entry name" value="PAS-assoc_C"/>
</dbReference>
<evidence type="ECO:0000256" key="7">
    <source>
        <dbReference type="ARBA" id="ARBA00023012"/>
    </source>
</evidence>
<comment type="caution">
    <text evidence="12">The sequence shown here is derived from an EMBL/GenBank/DDBJ whole genome shotgun (WGS) entry which is preliminary data.</text>
</comment>
<dbReference type="Pfam" id="PF13426">
    <property type="entry name" value="PAS_9"/>
    <property type="match status" value="1"/>
</dbReference>
<name>A0A1E5QGK5_9CYAN</name>
<feature type="domain" description="Phytochrome chromophore attachment site" evidence="8">
    <location>
        <begin position="879"/>
        <end position="1016"/>
    </location>
</feature>
<dbReference type="SMART" id="SM00387">
    <property type="entry name" value="HATPase_c"/>
    <property type="match status" value="1"/>
</dbReference>
<evidence type="ECO:0000259" key="11">
    <source>
        <dbReference type="PROSITE" id="PS50113"/>
    </source>
</evidence>
<gene>
    <name evidence="12" type="ORF">BH720_19680</name>
</gene>
<feature type="domain" description="PAC" evidence="11">
    <location>
        <begin position="809"/>
        <end position="859"/>
    </location>
</feature>
<dbReference type="NCBIfam" id="TIGR00229">
    <property type="entry name" value="sensory_box"/>
    <property type="match status" value="5"/>
</dbReference>
<dbReference type="InterPro" id="IPR036097">
    <property type="entry name" value="HisK_dim/P_sf"/>
</dbReference>
<keyword evidence="6" id="KW-0418">Kinase</keyword>
<dbReference type="InterPro" id="IPR003661">
    <property type="entry name" value="HisK_dim/P_dom"/>
</dbReference>
<dbReference type="EC" id="2.7.13.3" evidence="3"/>
<dbReference type="Pfam" id="PF01590">
    <property type="entry name" value="GAF"/>
    <property type="match status" value="2"/>
</dbReference>
<dbReference type="PROSITE" id="PS50113">
    <property type="entry name" value="PAC"/>
    <property type="match status" value="3"/>
</dbReference>
<dbReference type="PRINTS" id="PR00344">
    <property type="entry name" value="BCTRLSENSOR"/>
</dbReference>
<dbReference type="PANTHER" id="PTHR43304">
    <property type="entry name" value="PHYTOCHROME-LIKE PROTEIN CPH1"/>
    <property type="match status" value="1"/>
</dbReference>
<dbReference type="SUPFAM" id="SSF55781">
    <property type="entry name" value="GAF domain-like"/>
    <property type="match status" value="2"/>
</dbReference>
<dbReference type="SMART" id="SM00065">
    <property type="entry name" value="GAF"/>
    <property type="match status" value="2"/>
</dbReference>
<dbReference type="CDD" id="cd00075">
    <property type="entry name" value="HATPase"/>
    <property type="match status" value="1"/>
</dbReference>
<dbReference type="InterPro" id="IPR029016">
    <property type="entry name" value="GAF-like_dom_sf"/>
</dbReference>
<evidence type="ECO:0000259" key="8">
    <source>
        <dbReference type="PROSITE" id="PS50046"/>
    </source>
</evidence>
<dbReference type="CDD" id="cd00130">
    <property type="entry name" value="PAS"/>
    <property type="match status" value="5"/>
</dbReference>
<keyword evidence="7" id="KW-0902">Two-component regulatory system</keyword>
<evidence type="ECO:0000256" key="1">
    <source>
        <dbReference type="ARBA" id="ARBA00000085"/>
    </source>
</evidence>
<dbReference type="InterPro" id="IPR013656">
    <property type="entry name" value="PAS_4"/>
</dbReference>
<protein>
    <recommendedName>
        <fullName evidence="3">histidine kinase</fullName>
        <ecNumber evidence="3">2.7.13.3</ecNumber>
    </recommendedName>
</protein>
<dbReference type="SUPFAM" id="SSF55785">
    <property type="entry name" value="PYP-like sensor domain (PAS domain)"/>
    <property type="match status" value="5"/>
</dbReference>
<dbReference type="PROSITE" id="PS50046">
    <property type="entry name" value="PHYTOCHROME_2"/>
    <property type="match status" value="1"/>
</dbReference>
<dbReference type="SMART" id="SM00091">
    <property type="entry name" value="PAS"/>
    <property type="match status" value="5"/>
</dbReference>
<evidence type="ECO:0000256" key="6">
    <source>
        <dbReference type="ARBA" id="ARBA00022777"/>
    </source>
</evidence>
<accession>A0A1E5QGK5</accession>
<comment type="catalytic activity">
    <reaction evidence="1">
        <text>ATP + protein L-histidine = ADP + protein N-phospho-L-histidine.</text>
        <dbReference type="EC" id="2.7.13.3"/>
    </reaction>
</comment>
<dbReference type="Pfam" id="PF08447">
    <property type="entry name" value="PAS_3"/>
    <property type="match status" value="1"/>
</dbReference>
<dbReference type="InterPro" id="IPR013767">
    <property type="entry name" value="PAS_fold"/>
</dbReference>
<evidence type="ECO:0000259" key="10">
    <source>
        <dbReference type="PROSITE" id="PS50112"/>
    </source>
</evidence>
<dbReference type="InterPro" id="IPR003594">
    <property type="entry name" value="HATPase_dom"/>
</dbReference>
<dbReference type="Gene3D" id="3.30.450.20">
    <property type="entry name" value="PAS domain"/>
    <property type="match status" value="5"/>
</dbReference>
<feature type="domain" description="PAS" evidence="10">
    <location>
        <begin position="612"/>
        <end position="682"/>
    </location>
</feature>